<reference evidence="1" key="1">
    <citation type="submission" date="2021-03" db="EMBL/GenBank/DDBJ databases">
        <title>Draft genome sequence of rust myrtle Austropuccinia psidii MF-1, a brazilian biotype.</title>
        <authorList>
            <person name="Quecine M.C."/>
            <person name="Pachon D.M.R."/>
            <person name="Bonatelli M.L."/>
            <person name="Correr F.H."/>
            <person name="Franceschini L.M."/>
            <person name="Leite T.F."/>
            <person name="Margarido G.R.A."/>
            <person name="Almeida C.A."/>
            <person name="Ferrarezi J.A."/>
            <person name="Labate C.A."/>
        </authorList>
    </citation>
    <scope>NUCLEOTIDE SEQUENCE</scope>
    <source>
        <strain evidence="1">MF-1</strain>
    </source>
</reference>
<organism evidence="1 2">
    <name type="scientific">Austropuccinia psidii MF-1</name>
    <dbReference type="NCBI Taxonomy" id="1389203"/>
    <lineage>
        <taxon>Eukaryota</taxon>
        <taxon>Fungi</taxon>
        <taxon>Dikarya</taxon>
        <taxon>Basidiomycota</taxon>
        <taxon>Pucciniomycotina</taxon>
        <taxon>Pucciniomycetes</taxon>
        <taxon>Pucciniales</taxon>
        <taxon>Sphaerophragmiaceae</taxon>
        <taxon>Austropuccinia</taxon>
    </lineage>
</organism>
<keyword evidence="2" id="KW-1185">Reference proteome</keyword>
<gene>
    <name evidence="1" type="ORF">O181_034691</name>
</gene>
<evidence type="ECO:0000313" key="1">
    <source>
        <dbReference type="EMBL" id="MBW0494976.1"/>
    </source>
</evidence>
<dbReference type="Proteomes" id="UP000765509">
    <property type="component" value="Unassembled WGS sequence"/>
</dbReference>
<protein>
    <submittedName>
        <fullName evidence="1">Uncharacterized protein</fullName>
    </submittedName>
</protein>
<dbReference type="AlphaFoldDB" id="A0A9Q3D6V9"/>
<sequence length="129" mass="14193">MIYVDSQQELEAFPTGNSYKSRKKIGSTNTLLTCSRKQPQNHNSNTSSYLHNWFPPCVIGAGCASIMRPFTATSISQLGRVMSPPRVNPTRSGLMRNVVVQSSPGNLSVSIYRMHLSPMSPENFSNALS</sequence>
<proteinExistence type="predicted"/>
<comment type="caution">
    <text evidence="1">The sequence shown here is derived from an EMBL/GenBank/DDBJ whole genome shotgun (WGS) entry which is preliminary data.</text>
</comment>
<name>A0A9Q3D6V9_9BASI</name>
<evidence type="ECO:0000313" key="2">
    <source>
        <dbReference type="Proteomes" id="UP000765509"/>
    </source>
</evidence>
<dbReference type="EMBL" id="AVOT02012855">
    <property type="protein sequence ID" value="MBW0494976.1"/>
    <property type="molecule type" value="Genomic_DNA"/>
</dbReference>
<accession>A0A9Q3D6V9</accession>